<dbReference type="EMBL" id="JACWLN010000015">
    <property type="protein sequence ID" value="MBD1262984.1"/>
    <property type="molecule type" value="Genomic_DNA"/>
</dbReference>
<keyword evidence="1" id="KW-0732">Signal</keyword>
<feature type="non-terminal residue" evidence="2">
    <location>
        <position position="525"/>
    </location>
</feature>
<proteinExistence type="predicted"/>
<keyword evidence="3" id="KW-1185">Reference proteome</keyword>
<gene>
    <name evidence="2" type="ORF">HZY62_20500</name>
</gene>
<reference evidence="2 3" key="1">
    <citation type="submission" date="2020-07" db="EMBL/GenBank/DDBJ databases">
        <title>The draft genome sequence of Maribacter polysiphoniae KCTC 22021.</title>
        <authorList>
            <person name="Mu L."/>
        </authorList>
    </citation>
    <scope>NUCLEOTIDE SEQUENCE [LARGE SCALE GENOMIC DNA]</scope>
    <source>
        <strain evidence="2 3">KCTC 22021</strain>
    </source>
</reference>
<comment type="caution">
    <text evidence="2">The sequence shown here is derived from an EMBL/GenBank/DDBJ whole genome shotgun (WGS) entry which is preliminary data.</text>
</comment>
<evidence type="ECO:0000256" key="1">
    <source>
        <dbReference type="SAM" id="SignalP"/>
    </source>
</evidence>
<accession>A0ABR7W484</accession>
<dbReference type="Proteomes" id="UP000651837">
    <property type="component" value="Unassembled WGS sequence"/>
</dbReference>
<evidence type="ECO:0008006" key="4">
    <source>
        <dbReference type="Google" id="ProtNLM"/>
    </source>
</evidence>
<feature type="signal peptide" evidence="1">
    <location>
        <begin position="1"/>
        <end position="20"/>
    </location>
</feature>
<protein>
    <recommendedName>
        <fullName evidence="4">Curlin associated repeat-containing protein</fullName>
    </recommendedName>
</protein>
<sequence length="525" mass="53892">MKRTLFFLVLGLLLATTAKGQIKIGDNPQTIDPSSVLELESGSRVLVVTRVSTAEMNAITPLPGAVVYNTDLQCIHYYNGTEWINVCEEVGGIPNLTTDPFINTRSTIVITTDGENNHIEVAPNSIRTEQIVDGGINGDDIQDNSIGQNKIGNDAVGANELEENAVGVEALNNVEVETYLEDYFTNTVGYITNVDIVSGDTGNDLMIGIDGGAFYEEQPVLDAIAANAGDISTNAGNIQTNSDAIAVNTGNIGTNTSAISANTTSISDHITNDGDLDDQNETLTSAIIDGNELVLTESGTETRVDLGTFNNTGSDNQDLSTNGNPGNISIDNGSTLNLNVNDGDFNASNEIQNAAEVDVAANPTNYTESATNVEGHLNGIDNAIGTIIANGGSDGVVTDITTTGNNLVVTGINGGFNGNVPMETLVDNAVSNNGYLTAEADGSATNELTDISFNATTNILSLSNSATVAGATADLSSLAGGGADGVVSNVAASATGFDVTGANGGFNGSIDLDAVFATDAQLSAA</sequence>
<organism evidence="2 3">
    <name type="scientific">Maribacter polysiphoniae</name>
    <dbReference type="NCBI Taxonomy" id="429344"/>
    <lineage>
        <taxon>Bacteria</taxon>
        <taxon>Pseudomonadati</taxon>
        <taxon>Bacteroidota</taxon>
        <taxon>Flavobacteriia</taxon>
        <taxon>Flavobacteriales</taxon>
        <taxon>Flavobacteriaceae</taxon>
        <taxon>Maribacter</taxon>
    </lineage>
</organism>
<feature type="chain" id="PRO_5046462093" description="Curlin associated repeat-containing protein" evidence="1">
    <location>
        <begin position="21"/>
        <end position="525"/>
    </location>
</feature>
<name>A0ABR7W484_9FLAO</name>
<evidence type="ECO:0000313" key="2">
    <source>
        <dbReference type="EMBL" id="MBD1262984.1"/>
    </source>
</evidence>
<evidence type="ECO:0000313" key="3">
    <source>
        <dbReference type="Proteomes" id="UP000651837"/>
    </source>
</evidence>